<evidence type="ECO:0000256" key="4">
    <source>
        <dbReference type="ARBA" id="ARBA00022679"/>
    </source>
</evidence>
<protein>
    <recommendedName>
        <fullName evidence="2">histidine kinase</fullName>
        <ecNumber evidence="2">2.7.13.3</ecNumber>
    </recommendedName>
</protein>
<dbReference type="eggNOG" id="COG2205">
    <property type="taxonomic scope" value="Bacteria"/>
</dbReference>
<dbReference type="GO" id="GO:0000155">
    <property type="term" value="F:phosphorelay sensor kinase activity"/>
    <property type="evidence" value="ECO:0007669"/>
    <property type="project" value="InterPro"/>
</dbReference>
<dbReference type="InterPro" id="IPR003594">
    <property type="entry name" value="HATPase_dom"/>
</dbReference>
<keyword evidence="5 9" id="KW-0418">Kinase</keyword>
<feature type="domain" description="Response regulatory" evidence="8">
    <location>
        <begin position="10"/>
        <end position="159"/>
    </location>
</feature>
<dbReference type="PANTHER" id="PTHR43047">
    <property type="entry name" value="TWO-COMPONENT HISTIDINE PROTEIN KINASE"/>
    <property type="match status" value="1"/>
</dbReference>
<dbReference type="InterPro" id="IPR036097">
    <property type="entry name" value="HisK_dim/P_sf"/>
</dbReference>
<dbReference type="HOGENOM" id="CLU_000445_114_72_0"/>
<dbReference type="Pfam" id="PF00072">
    <property type="entry name" value="Response_reg"/>
    <property type="match status" value="1"/>
</dbReference>
<sequence>MNVLLPPNRRILLVDDNLAIHDDFRRILMPTSSASTLDAEAASLFGAAADVAPSESVTFQLDYAQQGQEACEKAAAAVAAGCPYALAFVDMRMPPGWDGLTTIAKLWEIDPEVQVVICTAYSDRSWNEIQAALTARDRWLVLKKPFDKVEVLQLAQALTEKWHLTRLSRLQLATLEKHVAVRTDQLRHAVQVKNEFLANITHELLTPLHGIMGSLALMSEDALNADQASSLADVRTCAESLNRLLQQIVAFNQAEAGTLALDPLPCSPGDLLTPVANAYRARARLKGIALRTQVAPSLPAVLRAPAPVIRQILTALTDNALKFTECGAITMHVGGEPDLLCFTVEDTGIGMTAEQLSWVGLPFAQVDGGLARRQPGIGLGLPLAKRLATSLGGELTLSSQPGRGTTATFTARAAPLQSTAPALEAAR</sequence>
<dbReference type="Gene3D" id="3.40.50.2300">
    <property type="match status" value="1"/>
</dbReference>
<dbReference type="EC" id="2.7.13.3" evidence="2"/>
<dbReference type="Gene3D" id="3.30.565.10">
    <property type="entry name" value="Histidine kinase-like ATPase, C-terminal domain"/>
    <property type="match status" value="1"/>
</dbReference>
<dbReference type="EMBL" id="CP001032">
    <property type="protein sequence ID" value="ACB74110.1"/>
    <property type="molecule type" value="Genomic_DNA"/>
</dbReference>
<comment type="catalytic activity">
    <reaction evidence="1">
        <text>ATP + protein L-histidine = ADP + protein N-phospho-L-histidine.</text>
        <dbReference type="EC" id="2.7.13.3"/>
    </reaction>
</comment>
<dbReference type="OrthoDB" id="193150at2"/>
<dbReference type="PROSITE" id="PS50109">
    <property type="entry name" value="HIS_KIN"/>
    <property type="match status" value="1"/>
</dbReference>
<evidence type="ECO:0000256" key="1">
    <source>
        <dbReference type="ARBA" id="ARBA00000085"/>
    </source>
</evidence>
<evidence type="ECO:0000256" key="2">
    <source>
        <dbReference type="ARBA" id="ARBA00012438"/>
    </source>
</evidence>
<dbReference type="InterPro" id="IPR005467">
    <property type="entry name" value="His_kinase_dom"/>
</dbReference>
<dbReference type="Proteomes" id="UP000007013">
    <property type="component" value="Chromosome"/>
</dbReference>
<organism evidence="9 10">
    <name type="scientific">Opitutus terrae (strain DSM 11246 / JCM 15787 / PB90-1)</name>
    <dbReference type="NCBI Taxonomy" id="452637"/>
    <lineage>
        <taxon>Bacteria</taxon>
        <taxon>Pseudomonadati</taxon>
        <taxon>Verrucomicrobiota</taxon>
        <taxon>Opitutia</taxon>
        <taxon>Opitutales</taxon>
        <taxon>Opitutaceae</taxon>
        <taxon>Opitutus</taxon>
    </lineage>
</organism>
<keyword evidence="10" id="KW-1185">Reference proteome</keyword>
<dbReference type="Pfam" id="PF02518">
    <property type="entry name" value="HATPase_c"/>
    <property type="match status" value="1"/>
</dbReference>
<feature type="modified residue" description="4-aspartylphosphate" evidence="6">
    <location>
        <position position="90"/>
    </location>
</feature>
<dbReference type="InterPro" id="IPR003661">
    <property type="entry name" value="HisK_dim/P_dom"/>
</dbReference>
<dbReference type="SUPFAM" id="SSF55874">
    <property type="entry name" value="ATPase domain of HSP90 chaperone/DNA topoisomerase II/histidine kinase"/>
    <property type="match status" value="1"/>
</dbReference>
<reference evidence="9 10" key="1">
    <citation type="journal article" date="2011" name="J. Bacteriol.">
        <title>Genome sequence of the verrucomicrobium Opitutus terrae PB90-1, an abundant inhabitant of rice paddy soil ecosystems.</title>
        <authorList>
            <person name="van Passel M.W."/>
            <person name="Kant R."/>
            <person name="Palva A."/>
            <person name="Copeland A."/>
            <person name="Lucas S."/>
            <person name="Lapidus A."/>
            <person name="Glavina del Rio T."/>
            <person name="Pitluck S."/>
            <person name="Goltsman E."/>
            <person name="Clum A."/>
            <person name="Sun H."/>
            <person name="Schmutz J."/>
            <person name="Larimer F.W."/>
            <person name="Land M.L."/>
            <person name="Hauser L."/>
            <person name="Kyrpides N."/>
            <person name="Mikhailova N."/>
            <person name="Richardson P.P."/>
            <person name="Janssen P.H."/>
            <person name="de Vos W.M."/>
            <person name="Smidt H."/>
        </authorList>
    </citation>
    <scope>NUCLEOTIDE SEQUENCE [LARGE SCALE GENOMIC DNA]</scope>
    <source>
        <strain evidence="10">DSM 11246 / JCM 15787 / PB90-1</strain>
    </source>
</reference>
<dbReference type="SMART" id="SM00387">
    <property type="entry name" value="HATPase_c"/>
    <property type="match status" value="1"/>
</dbReference>
<evidence type="ECO:0000259" key="7">
    <source>
        <dbReference type="PROSITE" id="PS50109"/>
    </source>
</evidence>
<keyword evidence="4" id="KW-0808">Transferase</keyword>
<evidence type="ECO:0000313" key="9">
    <source>
        <dbReference type="EMBL" id="ACB74110.1"/>
    </source>
</evidence>
<dbReference type="InterPro" id="IPR036890">
    <property type="entry name" value="HATPase_C_sf"/>
</dbReference>
<evidence type="ECO:0000256" key="3">
    <source>
        <dbReference type="ARBA" id="ARBA00022553"/>
    </source>
</evidence>
<dbReference type="CDD" id="cd00082">
    <property type="entry name" value="HisKA"/>
    <property type="match status" value="1"/>
</dbReference>
<dbReference type="SUPFAM" id="SSF52172">
    <property type="entry name" value="CheY-like"/>
    <property type="match status" value="1"/>
</dbReference>
<dbReference type="InterPro" id="IPR001789">
    <property type="entry name" value="Sig_transdc_resp-reg_receiver"/>
</dbReference>
<dbReference type="SUPFAM" id="SSF47384">
    <property type="entry name" value="Homodimeric domain of signal transducing histidine kinase"/>
    <property type="match status" value="1"/>
</dbReference>
<dbReference type="PRINTS" id="PR00344">
    <property type="entry name" value="BCTRLSENSOR"/>
</dbReference>
<dbReference type="STRING" id="452637.Oter_0822"/>
<gene>
    <name evidence="9" type="ordered locus">Oter_0822</name>
</gene>
<dbReference type="eggNOG" id="COG3279">
    <property type="taxonomic scope" value="Bacteria"/>
</dbReference>
<keyword evidence="3 6" id="KW-0597">Phosphoprotein</keyword>
<dbReference type="RefSeq" id="WP_012373648.1">
    <property type="nucleotide sequence ID" value="NC_010571.1"/>
</dbReference>
<proteinExistence type="predicted"/>
<dbReference type="InterPro" id="IPR004358">
    <property type="entry name" value="Sig_transdc_His_kin-like_C"/>
</dbReference>
<dbReference type="SMART" id="SM00388">
    <property type="entry name" value="HisKA"/>
    <property type="match status" value="1"/>
</dbReference>
<evidence type="ECO:0000313" key="10">
    <source>
        <dbReference type="Proteomes" id="UP000007013"/>
    </source>
</evidence>
<evidence type="ECO:0000256" key="5">
    <source>
        <dbReference type="ARBA" id="ARBA00022777"/>
    </source>
</evidence>
<dbReference type="PANTHER" id="PTHR43047:SF64">
    <property type="entry name" value="HISTIDINE KINASE CONTAINING CHEY-HOMOLOGOUS RECEIVER DOMAIN AND PAS DOMAIN-RELATED"/>
    <property type="match status" value="1"/>
</dbReference>
<feature type="domain" description="Histidine kinase" evidence="7">
    <location>
        <begin position="199"/>
        <end position="415"/>
    </location>
</feature>
<name>B1ZVL3_OPITP</name>
<dbReference type="AlphaFoldDB" id="B1ZVL3"/>
<dbReference type="PROSITE" id="PS50110">
    <property type="entry name" value="RESPONSE_REGULATORY"/>
    <property type="match status" value="1"/>
</dbReference>
<dbReference type="Gene3D" id="1.10.287.130">
    <property type="match status" value="1"/>
</dbReference>
<evidence type="ECO:0000256" key="6">
    <source>
        <dbReference type="PROSITE-ProRule" id="PRU00169"/>
    </source>
</evidence>
<dbReference type="KEGG" id="ote:Oter_0822"/>
<accession>B1ZVL3</accession>
<dbReference type="Pfam" id="PF00512">
    <property type="entry name" value="HisKA"/>
    <property type="match status" value="1"/>
</dbReference>
<dbReference type="InterPro" id="IPR011006">
    <property type="entry name" value="CheY-like_superfamily"/>
</dbReference>
<evidence type="ECO:0000259" key="8">
    <source>
        <dbReference type="PROSITE" id="PS50110"/>
    </source>
</evidence>